<gene>
    <name evidence="5" type="ORF">LJD61_08295</name>
</gene>
<comment type="subcellular location">
    <subcellularLocation>
        <location evidence="1">Bacterial microcompartment</location>
    </subcellularLocation>
</comment>
<dbReference type="PROSITE" id="PS51930">
    <property type="entry name" value="BMC_2"/>
    <property type="match status" value="2"/>
</dbReference>
<evidence type="ECO:0000259" key="4">
    <source>
        <dbReference type="PROSITE" id="PS51930"/>
    </source>
</evidence>
<feature type="domain" description="BMC" evidence="4">
    <location>
        <begin position="4"/>
        <end position="86"/>
    </location>
</feature>
<dbReference type="PANTHER" id="PTHR33941">
    <property type="entry name" value="PROPANEDIOL UTILIZATION PROTEIN PDUA"/>
    <property type="match status" value="1"/>
</dbReference>
<dbReference type="InterPro" id="IPR044872">
    <property type="entry name" value="CcmK/CsoS1_BMC"/>
</dbReference>
<dbReference type="InterPro" id="IPR000249">
    <property type="entry name" value="BMC_dom"/>
</dbReference>
<proteinExistence type="inferred from homology"/>
<dbReference type="SMART" id="SM00877">
    <property type="entry name" value="BMC"/>
    <property type="match status" value="2"/>
</dbReference>
<dbReference type="RefSeq" id="WP_255227068.1">
    <property type="nucleotide sequence ID" value="NZ_JAJEKE010000006.1"/>
</dbReference>
<evidence type="ECO:0000313" key="6">
    <source>
        <dbReference type="Proteomes" id="UP001651880"/>
    </source>
</evidence>
<organism evidence="5 6">
    <name type="scientific">Lutispora saccharofermentans</name>
    <dbReference type="NCBI Taxonomy" id="3024236"/>
    <lineage>
        <taxon>Bacteria</taxon>
        <taxon>Bacillati</taxon>
        <taxon>Bacillota</taxon>
        <taxon>Clostridia</taxon>
        <taxon>Lutisporales</taxon>
        <taxon>Lutisporaceae</taxon>
        <taxon>Lutispora</taxon>
    </lineage>
</organism>
<evidence type="ECO:0000313" key="5">
    <source>
        <dbReference type="EMBL" id="MCQ1529552.1"/>
    </source>
</evidence>
<keyword evidence="2" id="KW-1283">Bacterial microcompartment</keyword>
<dbReference type="CDD" id="cd07054">
    <property type="entry name" value="BMC_PduT_repeat2"/>
    <property type="match status" value="1"/>
</dbReference>
<dbReference type="Pfam" id="PF00936">
    <property type="entry name" value="BMC"/>
    <property type="match status" value="2"/>
</dbReference>
<dbReference type="SUPFAM" id="SSF143414">
    <property type="entry name" value="CcmK-like"/>
    <property type="match status" value="2"/>
</dbReference>
<dbReference type="PANTHER" id="PTHR33941:SF11">
    <property type="entry name" value="BACTERIAL MICROCOMPARTMENT SHELL PROTEIN PDUJ"/>
    <property type="match status" value="1"/>
</dbReference>
<dbReference type="InterPro" id="IPR011238">
    <property type="entry name" value="Micro_shell_prot_PduT"/>
</dbReference>
<dbReference type="Gene3D" id="3.30.70.1710">
    <property type="match status" value="2"/>
</dbReference>
<dbReference type="PIRSF" id="PIRSF034834">
    <property type="entry name" value="PduT"/>
    <property type="match status" value="1"/>
</dbReference>
<sequence length="182" mass="18829">MLKSIGMIELNSIARAVETADVMMKAAEVGLVFSKPVCPGKFIIMISGDVGAVKASIAAGLDRAGQFAVENFIIPNVSAQVLNAFNGASPIEKVNAIGVMEFFNIAASVKAADNAVKAAQVSLLDIRLGISIGGKSFVVLSGDVSAVTEAVESAARESIEEGTLINKAVISNPSEELFMSLL</sequence>
<evidence type="ECO:0000256" key="1">
    <source>
        <dbReference type="ARBA" id="ARBA00024322"/>
    </source>
</evidence>
<comment type="similarity">
    <text evidence="3">Belongs to the bacterial microcompartments protein family.</text>
</comment>
<dbReference type="EMBL" id="JAJEKE010000006">
    <property type="protein sequence ID" value="MCQ1529552.1"/>
    <property type="molecule type" value="Genomic_DNA"/>
</dbReference>
<evidence type="ECO:0000256" key="3">
    <source>
        <dbReference type="PROSITE-ProRule" id="PRU01278"/>
    </source>
</evidence>
<protein>
    <submittedName>
        <fullName evidence="5">BMC domain-containing protein</fullName>
    </submittedName>
</protein>
<feature type="domain" description="BMC" evidence="4">
    <location>
        <begin position="96"/>
        <end position="182"/>
    </location>
</feature>
<evidence type="ECO:0000256" key="2">
    <source>
        <dbReference type="ARBA" id="ARBA00024446"/>
    </source>
</evidence>
<dbReference type="CDD" id="cd07053">
    <property type="entry name" value="BMC_PduT_repeat1"/>
    <property type="match status" value="1"/>
</dbReference>
<name>A0ABT1NE86_9FIRM</name>
<comment type="caution">
    <text evidence="5">The sequence shown here is derived from an EMBL/GenBank/DDBJ whole genome shotgun (WGS) entry which is preliminary data.</text>
</comment>
<keyword evidence="6" id="KW-1185">Reference proteome</keyword>
<dbReference type="InterPro" id="IPR037233">
    <property type="entry name" value="CcmK-like_sf"/>
</dbReference>
<accession>A0ABT1NE86</accession>
<dbReference type="Proteomes" id="UP001651880">
    <property type="component" value="Unassembled WGS sequence"/>
</dbReference>
<dbReference type="InterPro" id="IPR050575">
    <property type="entry name" value="BMC_shell"/>
</dbReference>
<reference evidence="5 6" key="1">
    <citation type="submission" date="2021-10" db="EMBL/GenBank/DDBJ databases">
        <title>Lutispora strain m25 sp. nov., a thermophilic, non-spore-forming bacterium isolated from a lab-scale methanogenic bioreactor digesting anaerobic sludge.</title>
        <authorList>
            <person name="El Houari A."/>
            <person name="Mcdonald J."/>
        </authorList>
    </citation>
    <scope>NUCLEOTIDE SEQUENCE [LARGE SCALE GENOMIC DNA]</scope>
    <source>
        <strain evidence="6">m25</strain>
    </source>
</reference>